<dbReference type="InterPro" id="IPR018305">
    <property type="entry name" value="Ribosomal_m50"/>
</dbReference>
<dbReference type="PhylomeDB" id="A7TTU7"/>
<proteinExistence type="inferred from homology"/>
<dbReference type="EMBL" id="DS480630">
    <property type="protein sequence ID" value="EDO14312.1"/>
    <property type="molecule type" value="Genomic_DNA"/>
</dbReference>
<dbReference type="InParanoid" id="A7TTU7"/>
<protein>
    <recommendedName>
        <fullName evidence="6">Large ribosomal subunit protein mL50</fullName>
    </recommendedName>
</protein>
<evidence type="ECO:0000256" key="2">
    <source>
        <dbReference type="ARBA" id="ARBA00008860"/>
    </source>
</evidence>
<dbReference type="AlphaFoldDB" id="A7TTU7"/>
<dbReference type="STRING" id="436907.A7TTU7"/>
<organism evidence="8">
    <name type="scientific">Vanderwaltozyma polyspora (strain ATCC 22028 / DSM 70294 / BCRC 21397 / CBS 2163 / NBRC 10782 / NRRL Y-8283 / UCD 57-17)</name>
    <name type="common">Kluyveromyces polysporus</name>
    <dbReference type="NCBI Taxonomy" id="436907"/>
    <lineage>
        <taxon>Eukaryota</taxon>
        <taxon>Fungi</taxon>
        <taxon>Dikarya</taxon>
        <taxon>Ascomycota</taxon>
        <taxon>Saccharomycotina</taxon>
        <taxon>Saccharomycetes</taxon>
        <taxon>Saccharomycetales</taxon>
        <taxon>Saccharomycetaceae</taxon>
        <taxon>Vanderwaltozyma</taxon>
    </lineage>
</organism>
<reference evidence="7 8" key="1">
    <citation type="journal article" date="2007" name="Proc. Natl. Acad. Sci. U.S.A.">
        <title>Independent sorting-out of thousands of duplicated gene pairs in two yeast species descended from a whole-genome duplication.</title>
        <authorList>
            <person name="Scannell D.R."/>
            <person name="Frank A.C."/>
            <person name="Conant G.C."/>
            <person name="Byrne K.P."/>
            <person name="Woolfit M."/>
            <person name="Wolfe K.H."/>
        </authorList>
    </citation>
    <scope>NUCLEOTIDE SEQUENCE [LARGE SCALE GENOMIC DNA]</scope>
    <source>
        <strain evidence="8">ATCC 22028 / DSM 70294 / BCRC 21397 / CBS 2163 / NBRC 10782 / NRRL Y-8283 / UCD 57-17</strain>
    </source>
</reference>
<dbReference type="RefSeq" id="XP_001642170.1">
    <property type="nucleotide sequence ID" value="XM_001642120.1"/>
</dbReference>
<dbReference type="InterPro" id="IPR036736">
    <property type="entry name" value="ACP-like_sf"/>
</dbReference>
<evidence type="ECO:0000256" key="3">
    <source>
        <dbReference type="ARBA" id="ARBA00022980"/>
    </source>
</evidence>
<dbReference type="GO" id="GO:0003735">
    <property type="term" value="F:structural constituent of ribosome"/>
    <property type="evidence" value="ECO:0007669"/>
    <property type="project" value="EnsemblFungi"/>
</dbReference>
<evidence type="ECO:0000256" key="4">
    <source>
        <dbReference type="ARBA" id="ARBA00023128"/>
    </source>
</evidence>
<sequence>MSIVSRNVRGIRALHTSGIQRNMLSWWKSRKNEKPEEKPRETSEIMKEIEENGDISNENNGGNGNTVNQLKLKLVPENFIGEELKGKKKIDSAILNSIPFNRWMSKSKVSSETELDNIISESIANTNKDQTLDQSFSSIEDKFNFTKLLQSKTGYMIPDLEITLFQTPLEFKQYYVKEILSGKFGRYKDSEPNAIHLTTESYHSPNINVIPDVPGSVQKKQTNKIIHEVHMLDAEQNKQSLKQLESSDVR</sequence>
<dbReference type="HOGENOM" id="CLU_103468_0_0_1"/>
<dbReference type="KEGG" id="vpo:Kpol_160p3"/>
<dbReference type="Proteomes" id="UP000000267">
    <property type="component" value="Unassembled WGS sequence"/>
</dbReference>
<keyword evidence="3" id="KW-0689">Ribosomal protein</keyword>
<evidence type="ECO:0000313" key="7">
    <source>
        <dbReference type="EMBL" id="EDO14312.1"/>
    </source>
</evidence>
<dbReference type="FunCoup" id="A7TTU7">
    <property type="interactions" value="349"/>
</dbReference>
<accession>A7TTU7</accession>
<name>A7TTU7_VANPO</name>
<dbReference type="OMA" id="FQFTKFL"/>
<comment type="similarity">
    <text evidence="2">Belongs to the mitochondrion-specific ribosomal protein mL50 family.</text>
</comment>
<dbReference type="eggNOG" id="ENOG502S1NZ">
    <property type="taxonomic scope" value="Eukaryota"/>
</dbReference>
<evidence type="ECO:0000256" key="5">
    <source>
        <dbReference type="ARBA" id="ARBA00023274"/>
    </source>
</evidence>
<keyword evidence="5" id="KW-0687">Ribonucleoprotein</keyword>
<keyword evidence="4" id="KW-0496">Mitochondrion</keyword>
<comment type="subcellular location">
    <subcellularLocation>
        <location evidence="1">Mitochondrion</location>
    </subcellularLocation>
</comment>
<evidence type="ECO:0000256" key="6">
    <source>
        <dbReference type="ARBA" id="ARBA00035183"/>
    </source>
</evidence>
<dbReference type="Pfam" id="PF10501">
    <property type="entry name" value="Ribosomal_L50"/>
    <property type="match status" value="1"/>
</dbReference>
<evidence type="ECO:0000313" key="8">
    <source>
        <dbReference type="Proteomes" id="UP000000267"/>
    </source>
</evidence>
<dbReference type="GO" id="GO:0005762">
    <property type="term" value="C:mitochondrial large ribosomal subunit"/>
    <property type="evidence" value="ECO:0007669"/>
    <property type="project" value="EnsemblFungi"/>
</dbReference>
<dbReference type="GeneID" id="5542280"/>
<dbReference type="Gene3D" id="1.10.1200.10">
    <property type="entry name" value="ACP-like"/>
    <property type="match status" value="1"/>
</dbReference>
<keyword evidence="8" id="KW-1185">Reference proteome</keyword>
<dbReference type="OrthoDB" id="3980895at2759"/>
<evidence type="ECO:0000256" key="1">
    <source>
        <dbReference type="ARBA" id="ARBA00004173"/>
    </source>
</evidence>
<gene>
    <name evidence="7" type="ORF">Kpol_160p3</name>
</gene>